<dbReference type="Gene3D" id="3.40.640.10">
    <property type="entry name" value="Type I PLP-dependent aspartate aminotransferase-like (Major domain)"/>
    <property type="match status" value="1"/>
</dbReference>
<dbReference type="GO" id="GO:0008483">
    <property type="term" value="F:transaminase activity"/>
    <property type="evidence" value="ECO:0007669"/>
    <property type="project" value="UniProtKB-KW"/>
</dbReference>
<keyword evidence="2" id="KW-0032">Aminotransferase</keyword>
<sequence>MNAVGRSAADLREVVDRSEARKRVVRARLRDDLGFAGTRGRGYAGVVDAYHGDTGLAMAEAAAAAREVAWKEVNESEFPPGYGDPDYDKRQPRRLLEAAAHRMFAALSRPAPDVPGVRVEPDQVVVAPYSSTLLLEEVVAQLASRCPGGALVCPEMFYKNAPLHVAKSGLRIERSAVTADDAARIDPVALAELLARLSNAGELAGVLLTLPGNPVVADYTTRELLDIGRVLVDSGARVVCDMAFDHLVAGHVPIAAMRVPTAHGEVAMFDRVLTVTGNSKGYNASGPTKIGAACTGDARWLGEVRERLTIAFQRETTHLAAAVIENTPDAYFEANRALAQRQQRRALRRIAEINRCDRIAARFGPAALRPLGSGHGMFSTIEFAPEVLAAAGIEDTPQLEDLLLAVAGIDSVGLLRTGSERAAVRLNVLTPRNRHTPARTDDGEPVQRRVSVLDEMFDRLERVLLDIADGRTYAEAVASRGLTPLAAMGGGRIAR</sequence>
<dbReference type="RefSeq" id="WP_196151239.1">
    <property type="nucleotide sequence ID" value="NZ_JADMLG010000009.1"/>
</dbReference>
<dbReference type="InterPro" id="IPR015424">
    <property type="entry name" value="PyrdxlP-dep_Trfase"/>
</dbReference>
<keyword evidence="2" id="KW-0808">Transferase</keyword>
<dbReference type="InterPro" id="IPR015421">
    <property type="entry name" value="PyrdxlP-dep_Trfase_major"/>
</dbReference>
<reference evidence="2" key="1">
    <citation type="submission" date="2020-11" db="EMBL/GenBank/DDBJ databases">
        <title>Nocardia NEAU-351.nov., a novel actinomycete isolated from the cow dung.</title>
        <authorList>
            <person name="Zhang X."/>
        </authorList>
    </citation>
    <scope>NUCLEOTIDE SEQUENCE</scope>
    <source>
        <strain evidence="2">NEAU-351</strain>
    </source>
</reference>
<dbReference type="GO" id="GO:0030170">
    <property type="term" value="F:pyridoxal phosphate binding"/>
    <property type="evidence" value="ECO:0007669"/>
    <property type="project" value="InterPro"/>
</dbReference>
<evidence type="ECO:0000313" key="2">
    <source>
        <dbReference type="EMBL" id="MBH0778910.1"/>
    </source>
</evidence>
<keyword evidence="3" id="KW-1185">Reference proteome</keyword>
<evidence type="ECO:0000313" key="3">
    <source>
        <dbReference type="Proteomes" id="UP000655751"/>
    </source>
</evidence>
<dbReference type="AlphaFoldDB" id="A0A931N1Y1"/>
<proteinExistence type="predicted"/>
<feature type="domain" description="Aminotransferase class I/classII large" evidence="1">
    <location>
        <begin position="99"/>
        <end position="389"/>
    </location>
</feature>
<name>A0A931N1Y1_9NOCA</name>
<dbReference type="EMBL" id="JADMLG010000009">
    <property type="protein sequence ID" value="MBH0778910.1"/>
    <property type="molecule type" value="Genomic_DNA"/>
</dbReference>
<organism evidence="2 3">
    <name type="scientific">Nocardia bovistercoris</name>
    <dbReference type="NCBI Taxonomy" id="2785916"/>
    <lineage>
        <taxon>Bacteria</taxon>
        <taxon>Bacillati</taxon>
        <taxon>Actinomycetota</taxon>
        <taxon>Actinomycetes</taxon>
        <taxon>Mycobacteriales</taxon>
        <taxon>Nocardiaceae</taxon>
        <taxon>Nocardia</taxon>
    </lineage>
</organism>
<dbReference type="InterPro" id="IPR004839">
    <property type="entry name" value="Aminotransferase_I/II_large"/>
</dbReference>
<dbReference type="Proteomes" id="UP000655751">
    <property type="component" value="Unassembled WGS sequence"/>
</dbReference>
<dbReference type="SUPFAM" id="SSF53383">
    <property type="entry name" value="PLP-dependent transferases"/>
    <property type="match status" value="1"/>
</dbReference>
<comment type="caution">
    <text evidence="2">The sequence shown here is derived from an EMBL/GenBank/DDBJ whole genome shotgun (WGS) entry which is preliminary data.</text>
</comment>
<evidence type="ECO:0000259" key="1">
    <source>
        <dbReference type="Pfam" id="PF00155"/>
    </source>
</evidence>
<accession>A0A931N1Y1</accession>
<gene>
    <name evidence="2" type="ORF">IT779_21765</name>
</gene>
<dbReference type="Pfam" id="PF00155">
    <property type="entry name" value="Aminotran_1_2"/>
    <property type="match status" value="1"/>
</dbReference>
<protein>
    <submittedName>
        <fullName evidence="2">Aminotransferase class I/II-fold pyridoxal phosphate-dependent enzyme</fullName>
    </submittedName>
</protein>